<comment type="caution">
    <text evidence="2">The sequence shown here is derived from an EMBL/GenBank/DDBJ whole genome shotgun (WGS) entry which is preliminary data.</text>
</comment>
<organism evidence="2 3">
    <name type="scientific">Papaver nudicaule</name>
    <name type="common">Iceland poppy</name>
    <dbReference type="NCBI Taxonomy" id="74823"/>
    <lineage>
        <taxon>Eukaryota</taxon>
        <taxon>Viridiplantae</taxon>
        <taxon>Streptophyta</taxon>
        <taxon>Embryophyta</taxon>
        <taxon>Tracheophyta</taxon>
        <taxon>Spermatophyta</taxon>
        <taxon>Magnoliopsida</taxon>
        <taxon>Ranunculales</taxon>
        <taxon>Papaveraceae</taxon>
        <taxon>Papaveroideae</taxon>
        <taxon>Papaver</taxon>
    </lineage>
</organism>
<protein>
    <submittedName>
        <fullName evidence="2">Uncharacterized protein</fullName>
    </submittedName>
</protein>
<evidence type="ECO:0000256" key="1">
    <source>
        <dbReference type="SAM" id="MobiDB-lite"/>
    </source>
</evidence>
<reference evidence="2" key="1">
    <citation type="submission" date="2022-03" db="EMBL/GenBank/DDBJ databases">
        <title>A functionally conserved STORR gene fusion in Papaver species that diverged 16.8 million years ago.</title>
        <authorList>
            <person name="Catania T."/>
        </authorList>
    </citation>
    <scope>NUCLEOTIDE SEQUENCE</scope>
    <source>
        <strain evidence="2">S-191538</strain>
    </source>
</reference>
<sequence>MWSHFQKFQTTEEARGNPYGNISPGNWSSLCDLFSTANIKKCRDRSRVFKASRVFLRRTGVGDNAVKSHKKMMEQIEEDNTSFRQNAINQVLALAPTVEIPEHI</sequence>
<evidence type="ECO:0000313" key="2">
    <source>
        <dbReference type="EMBL" id="MCL7045821.1"/>
    </source>
</evidence>
<gene>
    <name evidence="2" type="ORF">MKW94_017886</name>
</gene>
<keyword evidence="3" id="KW-1185">Reference proteome</keyword>
<dbReference type="EMBL" id="JAJJMA010274202">
    <property type="protein sequence ID" value="MCL7045821.1"/>
    <property type="molecule type" value="Genomic_DNA"/>
</dbReference>
<dbReference type="Proteomes" id="UP001177140">
    <property type="component" value="Unassembled WGS sequence"/>
</dbReference>
<accession>A0AA41VQW1</accession>
<dbReference type="AlphaFoldDB" id="A0AA41VQW1"/>
<name>A0AA41VQW1_PAPNU</name>
<evidence type="ECO:0000313" key="3">
    <source>
        <dbReference type="Proteomes" id="UP001177140"/>
    </source>
</evidence>
<proteinExistence type="predicted"/>
<feature type="region of interest" description="Disordered" evidence="1">
    <location>
        <begin position="1"/>
        <end position="20"/>
    </location>
</feature>